<evidence type="ECO:0000256" key="3">
    <source>
        <dbReference type="ARBA" id="ARBA00022723"/>
    </source>
</evidence>
<dbReference type="RefSeq" id="WP_193801919.1">
    <property type="nucleotide sequence ID" value="NZ_JADEWC010000041.1"/>
</dbReference>
<keyword evidence="7" id="KW-0501">Molybdenum cofactor biosynthesis</keyword>
<reference evidence="9 10" key="1">
    <citation type="submission" date="2020-10" db="EMBL/GenBank/DDBJ databases">
        <authorList>
            <person name="Castelo-Branco R."/>
            <person name="Eusebio N."/>
            <person name="Adriana R."/>
            <person name="Vieira A."/>
            <person name="Brugerolle De Fraissinette N."/>
            <person name="Rezende De Castro R."/>
            <person name="Schneider M.P."/>
            <person name="Vasconcelos V."/>
            <person name="Leao P.N."/>
        </authorList>
    </citation>
    <scope>NUCLEOTIDE SEQUENCE [LARGE SCALE GENOMIC DNA]</scope>
    <source>
        <strain evidence="9 10">LEGE 03274</strain>
    </source>
</reference>
<sequence length="199" mass="22739">MISVLILAGGKSSRMGFDKALIEIEGEYLLSKTYHIARELSNEVFILTSPEHQYQSFLPNDTQFIIEPHPYQGPLVAFAHGLSFIHSPWVLLLPCDLIYLQTQEIKSWLKLLPSVSEETIALLPTHKKGWECLSGFYRRDCLSSLQKSLNGGNKSFQRWLKGEKVTPLMVQDRRVLYNCNTPEDLAKWTEYSSFGDNLS</sequence>
<evidence type="ECO:0000313" key="9">
    <source>
        <dbReference type="EMBL" id="MBE9223696.1"/>
    </source>
</evidence>
<evidence type="ECO:0000256" key="5">
    <source>
        <dbReference type="ARBA" id="ARBA00022842"/>
    </source>
</evidence>
<keyword evidence="10" id="KW-1185">Reference proteome</keyword>
<dbReference type="PANTHER" id="PTHR19136:SF81">
    <property type="entry name" value="MOLYBDENUM COFACTOR GUANYLYLTRANSFERASE"/>
    <property type="match status" value="1"/>
</dbReference>
<evidence type="ECO:0000256" key="7">
    <source>
        <dbReference type="ARBA" id="ARBA00023150"/>
    </source>
</evidence>
<evidence type="ECO:0000256" key="6">
    <source>
        <dbReference type="ARBA" id="ARBA00023134"/>
    </source>
</evidence>
<dbReference type="GO" id="GO:0016779">
    <property type="term" value="F:nucleotidyltransferase activity"/>
    <property type="evidence" value="ECO:0007669"/>
    <property type="project" value="UniProtKB-KW"/>
</dbReference>
<dbReference type="InterPro" id="IPR013482">
    <property type="entry name" value="Molybde_CF_guanTrfase"/>
</dbReference>
<evidence type="ECO:0000256" key="4">
    <source>
        <dbReference type="ARBA" id="ARBA00022741"/>
    </source>
</evidence>
<proteinExistence type="predicted"/>
<dbReference type="PANTHER" id="PTHR19136">
    <property type="entry name" value="MOLYBDENUM COFACTOR GUANYLYLTRANSFERASE"/>
    <property type="match status" value="1"/>
</dbReference>
<feature type="domain" description="MobA-like NTP transferase" evidence="8">
    <location>
        <begin position="4"/>
        <end position="159"/>
    </location>
</feature>
<dbReference type="InterPro" id="IPR029044">
    <property type="entry name" value="Nucleotide-diphossugar_trans"/>
</dbReference>
<organism evidence="9 10">
    <name type="scientific">Cyanobacterium stanieri LEGE 03274</name>
    <dbReference type="NCBI Taxonomy" id="1828756"/>
    <lineage>
        <taxon>Bacteria</taxon>
        <taxon>Bacillati</taxon>
        <taxon>Cyanobacteriota</taxon>
        <taxon>Cyanophyceae</taxon>
        <taxon>Oscillatoriophycideae</taxon>
        <taxon>Chroococcales</taxon>
        <taxon>Geminocystaceae</taxon>
        <taxon>Cyanobacterium</taxon>
    </lineage>
</organism>
<dbReference type="NCBIfam" id="NF002741">
    <property type="entry name" value="PRK02726.1"/>
    <property type="match status" value="1"/>
</dbReference>
<dbReference type="SUPFAM" id="SSF53448">
    <property type="entry name" value="Nucleotide-diphospho-sugar transferases"/>
    <property type="match status" value="1"/>
</dbReference>
<accession>A0ABR9V851</accession>
<dbReference type="EMBL" id="JADEWC010000041">
    <property type="protein sequence ID" value="MBE9223696.1"/>
    <property type="molecule type" value="Genomic_DNA"/>
</dbReference>
<keyword evidence="6" id="KW-0342">GTP-binding</keyword>
<evidence type="ECO:0000256" key="2">
    <source>
        <dbReference type="ARBA" id="ARBA00022679"/>
    </source>
</evidence>
<dbReference type="Proteomes" id="UP000654604">
    <property type="component" value="Unassembled WGS sequence"/>
</dbReference>
<name>A0ABR9V851_9CHRO</name>
<keyword evidence="1" id="KW-0963">Cytoplasm</keyword>
<protein>
    <submittedName>
        <fullName evidence="9">Molybdenum cofactor guanylyltransferase</fullName>
    </submittedName>
</protein>
<keyword evidence="2" id="KW-0808">Transferase</keyword>
<dbReference type="Pfam" id="PF12804">
    <property type="entry name" value="NTP_transf_3"/>
    <property type="match status" value="1"/>
</dbReference>
<evidence type="ECO:0000259" key="8">
    <source>
        <dbReference type="Pfam" id="PF12804"/>
    </source>
</evidence>
<dbReference type="Gene3D" id="3.90.550.10">
    <property type="entry name" value="Spore Coat Polysaccharide Biosynthesis Protein SpsA, Chain A"/>
    <property type="match status" value="1"/>
</dbReference>
<keyword evidence="4" id="KW-0547">Nucleotide-binding</keyword>
<comment type="caution">
    <text evidence="9">The sequence shown here is derived from an EMBL/GenBank/DDBJ whole genome shotgun (WGS) entry which is preliminary data.</text>
</comment>
<keyword evidence="9" id="KW-0548">Nucleotidyltransferase</keyword>
<dbReference type="CDD" id="cd02503">
    <property type="entry name" value="MobA"/>
    <property type="match status" value="1"/>
</dbReference>
<keyword evidence="3" id="KW-0479">Metal-binding</keyword>
<dbReference type="InterPro" id="IPR025877">
    <property type="entry name" value="MobA-like_NTP_Trfase"/>
</dbReference>
<gene>
    <name evidence="9" type="ORF">IQ215_13410</name>
</gene>
<keyword evidence="5" id="KW-0460">Magnesium</keyword>
<evidence type="ECO:0000313" key="10">
    <source>
        <dbReference type="Proteomes" id="UP000654604"/>
    </source>
</evidence>
<evidence type="ECO:0000256" key="1">
    <source>
        <dbReference type="ARBA" id="ARBA00022490"/>
    </source>
</evidence>